<dbReference type="EMBL" id="BLIV01000002">
    <property type="protein sequence ID" value="GFE49469.1"/>
    <property type="molecule type" value="Genomic_DNA"/>
</dbReference>
<dbReference type="InterPro" id="IPR020826">
    <property type="entry name" value="Transketolase_BS"/>
</dbReference>
<comment type="cofactor">
    <cofactor evidence="10">
        <name>thiamine diphosphate</name>
        <dbReference type="ChEBI" id="CHEBI:58937"/>
    </cofactor>
    <text evidence="10">Binds 1 thiamine pyrophosphate per subunit.</text>
</comment>
<keyword evidence="5 10" id="KW-0479">Metal-binding</keyword>
<keyword evidence="4 10" id="KW-0808">Transferase</keyword>
<evidence type="ECO:0000256" key="2">
    <source>
        <dbReference type="ARBA" id="ARBA00011081"/>
    </source>
</evidence>
<keyword evidence="8 10" id="KW-0786">Thiamine pyrophosphate</keyword>
<name>A0A640VN51_9RHOB</name>
<dbReference type="SMART" id="SM00861">
    <property type="entry name" value="Transket_pyr"/>
    <property type="match status" value="1"/>
</dbReference>
<keyword evidence="9 10" id="KW-0414">Isoprene biosynthesis</keyword>
<dbReference type="UniPathway" id="UPA00064">
    <property type="reaction ID" value="UER00091"/>
</dbReference>
<dbReference type="SUPFAM" id="SSF52518">
    <property type="entry name" value="Thiamin diphosphate-binding fold (THDP-binding)"/>
    <property type="match status" value="2"/>
</dbReference>
<evidence type="ECO:0000256" key="8">
    <source>
        <dbReference type="ARBA" id="ARBA00023052"/>
    </source>
</evidence>
<dbReference type="CDD" id="cd07033">
    <property type="entry name" value="TPP_PYR_DXS_TK_like"/>
    <property type="match status" value="1"/>
</dbReference>
<dbReference type="Gene3D" id="3.40.50.920">
    <property type="match status" value="1"/>
</dbReference>
<gene>
    <name evidence="13" type="primary">dxs1</name>
    <name evidence="10" type="synonym">dxs</name>
    <name evidence="13" type="ORF">So717_12220</name>
</gene>
<keyword evidence="14" id="KW-1185">Reference proteome</keyword>
<evidence type="ECO:0000256" key="1">
    <source>
        <dbReference type="ARBA" id="ARBA00004980"/>
    </source>
</evidence>
<dbReference type="GO" id="GO:0009228">
    <property type="term" value="P:thiamine biosynthetic process"/>
    <property type="evidence" value="ECO:0007669"/>
    <property type="project" value="UniProtKB-UniRule"/>
</dbReference>
<dbReference type="OrthoDB" id="9803371at2"/>
<dbReference type="FunFam" id="3.40.50.970:FF:000005">
    <property type="entry name" value="1-deoxy-D-xylulose-5-phosphate synthase"/>
    <property type="match status" value="1"/>
</dbReference>
<feature type="binding site" evidence="10">
    <location>
        <position position="78"/>
    </location>
    <ligand>
        <name>thiamine diphosphate</name>
        <dbReference type="ChEBI" id="CHEBI:58937"/>
    </ligand>
</feature>
<evidence type="ECO:0000256" key="5">
    <source>
        <dbReference type="ARBA" id="ARBA00022723"/>
    </source>
</evidence>
<dbReference type="PANTHER" id="PTHR43322:SF5">
    <property type="entry name" value="1-DEOXY-D-XYLULOSE-5-PHOSPHATE SYNTHASE, CHLOROPLASTIC"/>
    <property type="match status" value="1"/>
</dbReference>
<dbReference type="InterPro" id="IPR000399">
    <property type="entry name" value="TPP-bd_CS"/>
</dbReference>
<dbReference type="EC" id="2.2.1.7" evidence="10"/>
<dbReference type="InterPro" id="IPR005477">
    <property type="entry name" value="Dxylulose-5-P_synthase"/>
</dbReference>
<evidence type="ECO:0000256" key="10">
    <source>
        <dbReference type="HAMAP-Rule" id="MF_00315"/>
    </source>
</evidence>
<organism evidence="13 14">
    <name type="scientific">Roseobacter cerasinus</name>
    <dbReference type="NCBI Taxonomy" id="2602289"/>
    <lineage>
        <taxon>Bacteria</taxon>
        <taxon>Pseudomonadati</taxon>
        <taxon>Pseudomonadota</taxon>
        <taxon>Alphaproteobacteria</taxon>
        <taxon>Rhodobacterales</taxon>
        <taxon>Roseobacteraceae</taxon>
        <taxon>Roseobacter</taxon>
    </lineage>
</organism>
<dbReference type="NCBIfam" id="NF003933">
    <property type="entry name" value="PRK05444.2-2"/>
    <property type="match status" value="1"/>
</dbReference>
<feature type="binding site" evidence="10">
    <location>
        <position position="373"/>
    </location>
    <ligand>
        <name>thiamine diphosphate</name>
        <dbReference type="ChEBI" id="CHEBI:58937"/>
    </ligand>
</feature>
<feature type="domain" description="Transketolase-like pyrimidine-binding" evidence="12">
    <location>
        <begin position="322"/>
        <end position="487"/>
    </location>
</feature>
<comment type="function">
    <text evidence="10">Catalyzes the acyloin condensation reaction between C atoms 2 and 3 of pyruvate and glyceraldehyde 3-phosphate to yield 1-deoxy-D-xylulose-5-phosphate (DXP).</text>
</comment>
<evidence type="ECO:0000313" key="13">
    <source>
        <dbReference type="EMBL" id="GFE49469.1"/>
    </source>
</evidence>
<feature type="binding site" evidence="10">
    <location>
        <position position="291"/>
    </location>
    <ligand>
        <name>thiamine diphosphate</name>
        <dbReference type="ChEBI" id="CHEBI:58937"/>
    </ligand>
</feature>
<feature type="binding site" evidence="10">
    <location>
        <position position="179"/>
    </location>
    <ligand>
        <name>Mg(2+)</name>
        <dbReference type="ChEBI" id="CHEBI:18420"/>
    </ligand>
</feature>
<dbReference type="InterPro" id="IPR033248">
    <property type="entry name" value="Transketolase_C"/>
</dbReference>
<evidence type="ECO:0000256" key="9">
    <source>
        <dbReference type="ARBA" id="ARBA00023229"/>
    </source>
</evidence>
<evidence type="ECO:0000313" key="14">
    <source>
        <dbReference type="Proteomes" id="UP000436522"/>
    </source>
</evidence>
<dbReference type="InterPro" id="IPR005475">
    <property type="entry name" value="Transketolase-like_Pyr-bd"/>
</dbReference>
<comment type="similarity">
    <text evidence="2 10">Belongs to the transketolase family. DXPS subfamily.</text>
</comment>
<dbReference type="Pfam" id="PF13292">
    <property type="entry name" value="DXP_synthase_N"/>
    <property type="match status" value="1"/>
</dbReference>
<dbReference type="SUPFAM" id="SSF52922">
    <property type="entry name" value="TK C-terminal domain-like"/>
    <property type="match status" value="1"/>
</dbReference>
<comment type="cofactor">
    <cofactor evidence="10">
        <name>Mg(2+)</name>
        <dbReference type="ChEBI" id="CHEBI:18420"/>
    </cofactor>
    <text evidence="10">Binds 1 Mg(2+) ion per subunit.</text>
</comment>
<feature type="binding site" evidence="10">
    <location>
        <begin position="119"/>
        <end position="121"/>
    </location>
    <ligand>
        <name>thiamine diphosphate</name>
        <dbReference type="ChEBI" id="CHEBI:58937"/>
    </ligand>
</feature>
<evidence type="ECO:0000256" key="6">
    <source>
        <dbReference type="ARBA" id="ARBA00022842"/>
    </source>
</evidence>
<dbReference type="PANTHER" id="PTHR43322">
    <property type="entry name" value="1-D-DEOXYXYLULOSE 5-PHOSPHATE SYNTHASE-RELATED"/>
    <property type="match status" value="1"/>
</dbReference>
<dbReference type="InterPro" id="IPR029061">
    <property type="entry name" value="THDP-binding"/>
</dbReference>
<dbReference type="HAMAP" id="MF_00315">
    <property type="entry name" value="DXP_synth"/>
    <property type="match status" value="1"/>
</dbReference>
<dbReference type="Pfam" id="PF02780">
    <property type="entry name" value="Transketolase_C"/>
    <property type="match status" value="1"/>
</dbReference>
<dbReference type="NCBIfam" id="TIGR00204">
    <property type="entry name" value="dxs"/>
    <property type="match status" value="1"/>
</dbReference>
<dbReference type="GO" id="GO:0000287">
    <property type="term" value="F:magnesium ion binding"/>
    <property type="evidence" value="ECO:0007669"/>
    <property type="project" value="UniProtKB-UniRule"/>
</dbReference>
<dbReference type="RefSeq" id="WP_159975340.1">
    <property type="nucleotide sequence ID" value="NZ_BLIV01000002.1"/>
</dbReference>
<comment type="pathway">
    <text evidence="1 10">Metabolic intermediate biosynthesis; 1-deoxy-D-xylulose 5-phosphate biosynthesis; 1-deoxy-D-xylulose 5-phosphate from D-glyceraldehyde 3-phosphate and pyruvate: step 1/1.</text>
</comment>
<dbReference type="PROSITE" id="PS00187">
    <property type="entry name" value="TPP_ENZYMES"/>
    <property type="match status" value="1"/>
</dbReference>
<dbReference type="GO" id="GO:0008661">
    <property type="term" value="F:1-deoxy-D-xylulose-5-phosphate synthase activity"/>
    <property type="evidence" value="ECO:0007669"/>
    <property type="project" value="UniProtKB-UniRule"/>
</dbReference>
<sequence>MTKPDTPTLDQVAGPADLRHMSDRDLGRVATELRSEVVAAVSQTGGHLGSSLGVVELTVAIHAVFDTPRDKLIWDVGHQCYPHKILTGRRDRMHTLRQGGGLSGFTKRSESEFDPFGAAHSSTSISAALGFTVGRDMGQPTGDAIAVIGDGSISAGMAYEAMNNAGSEGRRLFVILNDNEMSIAPPVGAMSSYLSGLSDLTRKGPFGGLMAMAEGMEQLAPKPVREGARRAREMVTGLESKGTFFEELGFDYIGPIDGHDMGQLLSVLRAAKTRATGPVLIHCCTVKGKGYAPAEGSADKYHGVAKFDVDTGVQAKAKANAPSYTGVFGDALTEAASRDPSIVAVTAAMPSGTGVDRMAKRFPARVFDVGIAEQHGVTFAAGMAASGLKPFCAIYSTFLQRGYDQVVHDVALQGLPVRFAIDRAGLVGADGATHAGAFDIGYLGALPGMVVMAAADEAELVHMVETAAAHDSGPIAFRYPRGNGTGVTLPERGEVLEIGKGRMIREGTGDVALLSLGTHLSECEAAATMLEAEGISATIADARFAKPLDLDLIGQLALTHTALFTVEQGAQGGFGAMVLQAMAGEGMLDHGCRVRTLCLPDRFIDQAALAEMYRDAGVDAEGIVQTVLAALQQDRKVVTLHS</sequence>
<dbReference type="Gene3D" id="3.40.50.970">
    <property type="match status" value="2"/>
</dbReference>
<dbReference type="PROSITE" id="PS00802">
    <property type="entry name" value="TRANSKETOLASE_2"/>
    <property type="match status" value="1"/>
</dbReference>
<evidence type="ECO:0000256" key="11">
    <source>
        <dbReference type="SAM" id="MobiDB-lite"/>
    </source>
</evidence>
<keyword evidence="6 10" id="KW-0460">Magnesium</keyword>
<dbReference type="Proteomes" id="UP000436522">
    <property type="component" value="Unassembled WGS sequence"/>
</dbReference>
<comment type="caution">
    <text evidence="13">The sequence shown here is derived from an EMBL/GenBank/DDBJ whole genome shotgun (WGS) entry which is preliminary data.</text>
</comment>
<feature type="binding site" evidence="10">
    <location>
        <position position="150"/>
    </location>
    <ligand>
        <name>Mg(2+)</name>
        <dbReference type="ChEBI" id="CHEBI:18420"/>
    </ligand>
</feature>
<dbReference type="GO" id="GO:0016114">
    <property type="term" value="P:terpenoid biosynthetic process"/>
    <property type="evidence" value="ECO:0007669"/>
    <property type="project" value="UniProtKB-UniRule"/>
</dbReference>
<dbReference type="Pfam" id="PF02779">
    <property type="entry name" value="Transket_pyr"/>
    <property type="match status" value="1"/>
</dbReference>
<feature type="binding site" evidence="10">
    <location>
        <position position="179"/>
    </location>
    <ligand>
        <name>thiamine diphosphate</name>
        <dbReference type="ChEBI" id="CHEBI:58937"/>
    </ligand>
</feature>
<keyword evidence="7 10" id="KW-0784">Thiamine biosynthesis</keyword>
<feature type="region of interest" description="Disordered" evidence="11">
    <location>
        <begin position="1"/>
        <end position="23"/>
    </location>
</feature>
<evidence type="ECO:0000256" key="7">
    <source>
        <dbReference type="ARBA" id="ARBA00022977"/>
    </source>
</evidence>
<dbReference type="GO" id="GO:0030976">
    <property type="term" value="F:thiamine pyrophosphate binding"/>
    <property type="evidence" value="ECO:0007669"/>
    <property type="project" value="UniProtKB-UniRule"/>
</dbReference>
<reference evidence="13 14" key="1">
    <citation type="submission" date="2019-12" db="EMBL/GenBank/DDBJ databases">
        <title>Roseobacter cerasinus sp. nov., isolated from seawater around aquaculture.</title>
        <authorList>
            <person name="Muramatsu S."/>
            <person name="Takabe Y."/>
            <person name="Mori K."/>
            <person name="Takaichi S."/>
            <person name="Hanada S."/>
        </authorList>
    </citation>
    <scope>NUCLEOTIDE SEQUENCE [LARGE SCALE GENOMIC DNA]</scope>
    <source>
        <strain evidence="13 14">AI77</strain>
    </source>
</reference>
<evidence type="ECO:0000256" key="3">
    <source>
        <dbReference type="ARBA" id="ARBA00011738"/>
    </source>
</evidence>
<dbReference type="CDD" id="cd02007">
    <property type="entry name" value="TPP_DXS"/>
    <property type="match status" value="1"/>
</dbReference>
<accession>A0A640VN51</accession>
<evidence type="ECO:0000259" key="12">
    <source>
        <dbReference type="SMART" id="SM00861"/>
    </source>
</evidence>
<proteinExistence type="inferred from homology"/>
<comment type="subunit">
    <text evidence="3 10">Homodimer.</text>
</comment>
<protein>
    <recommendedName>
        <fullName evidence="10">1-deoxy-D-xylulose-5-phosphate synthase</fullName>
        <ecNumber evidence="10">2.2.1.7</ecNumber>
    </recommendedName>
    <alternativeName>
        <fullName evidence="10">1-deoxyxylulose-5-phosphate synthase</fullName>
        <shortName evidence="10">DXP synthase</shortName>
        <shortName evidence="10">DXPS</shortName>
    </alternativeName>
</protein>
<evidence type="ECO:0000256" key="4">
    <source>
        <dbReference type="ARBA" id="ARBA00022679"/>
    </source>
</evidence>
<dbReference type="InterPro" id="IPR009014">
    <property type="entry name" value="Transketo_C/PFOR_II"/>
</dbReference>
<dbReference type="AlphaFoldDB" id="A0A640VN51"/>
<feature type="binding site" evidence="10">
    <location>
        <begin position="151"/>
        <end position="152"/>
    </location>
    <ligand>
        <name>thiamine diphosphate</name>
        <dbReference type="ChEBI" id="CHEBI:58937"/>
    </ligand>
</feature>
<comment type="catalytic activity">
    <reaction evidence="10">
        <text>D-glyceraldehyde 3-phosphate + pyruvate + H(+) = 1-deoxy-D-xylulose 5-phosphate + CO2</text>
        <dbReference type="Rhea" id="RHEA:12605"/>
        <dbReference type="ChEBI" id="CHEBI:15361"/>
        <dbReference type="ChEBI" id="CHEBI:15378"/>
        <dbReference type="ChEBI" id="CHEBI:16526"/>
        <dbReference type="ChEBI" id="CHEBI:57792"/>
        <dbReference type="ChEBI" id="CHEBI:59776"/>
        <dbReference type="EC" id="2.2.1.7"/>
    </reaction>
</comment>